<sequence length="141" mass="16693">MIRFLLVVNKSCHTRFSRYYQEIDKDHTGFELEVARQCITRQPNQALFTFIYDHKIVYRIYASLCFIIGCDSEDNEFAMLELIQLCVECLDQSFEKVTELDFVFSLEKIHMIMDEIIVKGLVTETNQQRVLEAMHALIRDK</sequence>
<evidence type="ECO:0000256" key="6">
    <source>
        <dbReference type="PIRNR" id="PIRNR015588"/>
    </source>
</evidence>
<evidence type="ECO:0000256" key="5">
    <source>
        <dbReference type="ARBA" id="ARBA00023136"/>
    </source>
</evidence>
<dbReference type="AlphaFoldDB" id="A0A1C7NMG6"/>
<dbReference type="InParanoid" id="A0A1C7NMG6"/>
<dbReference type="Gene3D" id="3.30.450.60">
    <property type="match status" value="1"/>
</dbReference>
<dbReference type="STRING" id="101091.A0A1C7NMG6"/>
<gene>
    <name evidence="8" type="primary">AP4S1</name>
    <name evidence="8" type="ORF">A0J61_01885</name>
</gene>
<accession>A0A1C7NMG6</accession>
<evidence type="ECO:0000256" key="2">
    <source>
        <dbReference type="ARBA" id="ARBA00006972"/>
    </source>
</evidence>
<dbReference type="EMBL" id="LUGH01000065">
    <property type="protein sequence ID" value="OBZ90069.1"/>
    <property type="molecule type" value="Genomic_DNA"/>
</dbReference>
<dbReference type="SUPFAM" id="SSF64356">
    <property type="entry name" value="SNARE-like"/>
    <property type="match status" value="1"/>
</dbReference>
<comment type="caution">
    <text evidence="8">The sequence shown here is derived from an EMBL/GenBank/DDBJ whole genome shotgun (WGS) entry which is preliminary data.</text>
</comment>
<dbReference type="PANTHER" id="PTHR11753">
    <property type="entry name" value="ADAPTOR COMPLEXES SMALL SUBUNIT FAMILY"/>
    <property type="match status" value="1"/>
</dbReference>
<dbReference type="GO" id="GO:0006886">
    <property type="term" value="P:intracellular protein transport"/>
    <property type="evidence" value="ECO:0007669"/>
    <property type="project" value="UniProtKB-UniRule"/>
</dbReference>
<dbReference type="OrthoDB" id="371463at2759"/>
<keyword evidence="9" id="KW-1185">Reference proteome</keyword>
<evidence type="ECO:0000313" key="8">
    <source>
        <dbReference type="EMBL" id="OBZ90069.1"/>
    </source>
</evidence>
<dbReference type="PIRSF" id="PIRSF015588">
    <property type="entry name" value="AP_complex_sigma"/>
    <property type="match status" value="1"/>
</dbReference>
<dbReference type="Proteomes" id="UP000093000">
    <property type="component" value="Unassembled WGS sequence"/>
</dbReference>
<comment type="similarity">
    <text evidence="2 6">Belongs to the adaptor complexes small subunit family.</text>
</comment>
<dbReference type="GO" id="GO:0012505">
    <property type="term" value="C:endomembrane system"/>
    <property type="evidence" value="ECO:0007669"/>
    <property type="project" value="UniProtKB-SubCell"/>
</dbReference>
<keyword evidence="5 6" id="KW-0472">Membrane</keyword>
<dbReference type="Pfam" id="PF01217">
    <property type="entry name" value="Clat_adaptor_s"/>
    <property type="match status" value="1"/>
</dbReference>
<evidence type="ECO:0000256" key="4">
    <source>
        <dbReference type="ARBA" id="ARBA00022927"/>
    </source>
</evidence>
<evidence type="ECO:0000313" key="9">
    <source>
        <dbReference type="Proteomes" id="UP000093000"/>
    </source>
</evidence>
<keyword evidence="3 6" id="KW-0813">Transport</keyword>
<feature type="domain" description="AP complex mu/sigma subunit" evidence="7">
    <location>
        <begin position="1"/>
        <end position="137"/>
    </location>
</feature>
<reference evidence="8 9" key="1">
    <citation type="submission" date="2016-03" db="EMBL/GenBank/DDBJ databases">
        <title>Choanephora cucurbitarum.</title>
        <authorList>
            <person name="Min B."/>
            <person name="Park H."/>
            <person name="Park J.-H."/>
            <person name="Shin H.-D."/>
            <person name="Choi I.-G."/>
        </authorList>
    </citation>
    <scope>NUCLEOTIDE SEQUENCE [LARGE SCALE GENOMIC DNA]</scope>
    <source>
        <strain evidence="8 9">KUS-F28377</strain>
    </source>
</reference>
<comment type="subcellular location">
    <subcellularLocation>
        <location evidence="1">Endomembrane system</location>
    </subcellularLocation>
</comment>
<organism evidence="8 9">
    <name type="scientific">Choanephora cucurbitarum</name>
    <dbReference type="NCBI Taxonomy" id="101091"/>
    <lineage>
        <taxon>Eukaryota</taxon>
        <taxon>Fungi</taxon>
        <taxon>Fungi incertae sedis</taxon>
        <taxon>Mucoromycota</taxon>
        <taxon>Mucoromycotina</taxon>
        <taxon>Mucoromycetes</taxon>
        <taxon>Mucorales</taxon>
        <taxon>Mucorineae</taxon>
        <taxon>Choanephoraceae</taxon>
        <taxon>Choanephoroideae</taxon>
        <taxon>Choanephora</taxon>
    </lineage>
</organism>
<evidence type="ECO:0000256" key="3">
    <source>
        <dbReference type="ARBA" id="ARBA00022448"/>
    </source>
</evidence>
<proteinExistence type="inferred from homology"/>
<evidence type="ECO:0000259" key="7">
    <source>
        <dbReference type="Pfam" id="PF01217"/>
    </source>
</evidence>
<evidence type="ECO:0000256" key="1">
    <source>
        <dbReference type="ARBA" id="ARBA00004308"/>
    </source>
</evidence>
<protein>
    <recommendedName>
        <fullName evidence="6">AP complex subunit sigma</fullName>
    </recommendedName>
</protein>
<dbReference type="InterPro" id="IPR011012">
    <property type="entry name" value="Longin-like_dom_sf"/>
</dbReference>
<dbReference type="InterPro" id="IPR016635">
    <property type="entry name" value="AP_complex_ssu"/>
</dbReference>
<name>A0A1C7NMG6_9FUNG</name>
<keyword evidence="4 6" id="KW-0653">Protein transport</keyword>
<dbReference type="InterPro" id="IPR022775">
    <property type="entry name" value="AP_mu_sigma_su"/>
</dbReference>